<proteinExistence type="predicted"/>
<dbReference type="InterPro" id="IPR029058">
    <property type="entry name" value="AB_hydrolase_fold"/>
</dbReference>
<dbReference type="AlphaFoldDB" id="A0A2G3A8L1"/>
<reference evidence="1 2" key="1">
    <citation type="journal article" date="2014" name="Nat. Genet.">
        <title>Genome sequence of the hot pepper provides insights into the evolution of pungency in Capsicum species.</title>
        <authorList>
            <person name="Kim S."/>
            <person name="Park M."/>
            <person name="Yeom S.I."/>
            <person name="Kim Y.M."/>
            <person name="Lee J.M."/>
            <person name="Lee H.A."/>
            <person name="Seo E."/>
            <person name="Choi J."/>
            <person name="Cheong K."/>
            <person name="Kim K.T."/>
            <person name="Jung K."/>
            <person name="Lee G.W."/>
            <person name="Oh S.K."/>
            <person name="Bae C."/>
            <person name="Kim S.B."/>
            <person name="Lee H.Y."/>
            <person name="Kim S.Y."/>
            <person name="Kim M.S."/>
            <person name="Kang B.C."/>
            <person name="Jo Y.D."/>
            <person name="Yang H.B."/>
            <person name="Jeong H.J."/>
            <person name="Kang W.H."/>
            <person name="Kwon J.K."/>
            <person name="Shin C."/>
            <person name="Lim J.Y."/>
            <person name="Park J.H."/>
            <person name="Huh J.H."/>
            <person name="Kim J.S."/>
            <person name="Kim B.D."/>
            <person name="Cohen O."/>
            <person name="Paran I."/>
            <person name="Suh M.C."/>
            <person name="Lee S.B."/>
            <person name="Kim Y.K."/>
            <person name="Shin Y."/>
            <person name="Noh S.J."/>
            <person name="Park J."/>
            <person name="Seo Y.S."/>
            <person name="Kwon S.Y."/>
            <person name="Kim H.A."/>
            <person name="Park J.M."/>
            <person name="Kim H.J."/>
            <person name="Choi S.B."/>
            <person name="Bosland P.W."/>
            <person name="Reeves G."/>
            <person name="Jo S.H."/>
            <person name="Lee B.W."/>
            <person name="Cho H.T."/>
            <person name="Choi H.S."/>
            <person name="Lee M.S."/>
            <person name="Yu Y."/>
            <person name="Do Choi Y."/>
            <person name="Park B.S."/>
            <person name="van Deynze A."/>
            <person name="Ashrafi H."/>
            <person name="Hill T."/>
            <person name="Kim W.T."/>
            <person name="Pai H.S."/>
            <person name="Ahn H.K."/>
            <person name="Yeam I."/>
            <person name="Giovannoni J.J."/>
            <person name="Rose J.K."/>
            <person name="Sorensen I."/>
            <person name="Lee S.J."/>
            <person name="Kim R.W."/>
            <person name="Choi I.Y."/>
            <person name="Choi B.S."/>
            <person name="Lim J.S."/>
            <person name="Lee Y.H."/>
            <person name="Choi D."/>
        </authorList>
    </citation>
    <scope>NUCLEOTIDE SEQUENCE [LARGE SCALE GENOMIC DNA]</scope>
    <source>
        <strain evidence="2">cv. CM334</strain>
    </source>
</reference>
<evidence type="ECO:0008006" key="3">
    <source>
        <dbReference type="Google" id="ProtNLM"/>
    </source>
</evidence>
<dbReference type="SUPFAM" id="SSF53474">
    <property type="entry name" value="alpha/beta-Hydrolases"/>
    <property type="match status" value="1"/>
</dbReference>
<dbReference type="STRING" id="4072.A0A2G3A8L1"/>
<dbReference type="PANTHER" id="PTHR43329">
    <property type="entry name" value="EPOXIDE HYDROLASE"/>
    <property type="match status" value="1"/>
</dbReference>
<gene>
    <name evidence="1" type="ORF">T459_05677</name>
</gene>
<sequence>MYDGGKTRVRTAGGDSEYFSVETGLHKGSTLSPFLFALVMDVLMRSIQGEGDGEIDEYVSNRIGAGWMKWRLASGVLCDKKFFSMGREYLELLPWECHSCQQNLPITLKDSPKASIFHDEGESWKLCSLQLLSPLVLRGRPGYALFEKSGFQTALQVPYRSLLEQDHITDPRVHVPALFIVGEEDYFLKFPRVQDYIIGGLKSLVPNLEMVNLPEGTHFVREQSPDEVNGLVFDFLTKNSQP</sequence>
<evidence type="ECO:0000313" key="1">
    <source>
        <dbReference type="EMBL" id="PHT90564.1"/>
    </source>
</evidence>
<dbReference type="GO" id="GO:0016787">
    <property type="term" value="F:hydrolase activity"/>
    <property type="evidence" value="ECO:0000318"/>
    <property type="project" value="GO_Central"/>
</dbReference>
<protein>
    <recommendedName>
        <fullName evidence="3">AB hydrolase-1 domain-containing protein</fullName>
    </recommendedName>
</protein>
<dbReference type="EMBL" id="AYRZ02000002">
    <property type="protein sequence ID" value="PHT90564.1"/>
    <property type="molecule type" value="Genomic_DNA"/>
</dbReference>
<organism evidence="1 2">
    <name type="scientific">Capsicum annuum</name>
    <name type="common">Capsicum pepper</name>
    <dbReference type="NCBI Taxonomy" id="4072"/>
    <lineage>
        <taxon>Eukaryota</taxon>
        <taxon>Viridiplantae</taxon>
        <taxon>Streptophyta</taxon>
        <taxon>Embryophyta</taxon>
        <taxon>Tracheophyta</taxon>
        <taxon>Spermatophyta</taxon>
        <taxon>Magnoliopsida</taxon>
        <taxon>eudicotyledons</taxon>
        <taxon>Gunneridae</taxon>
        <taxon>Pentapetalae</taxon>
        <taxon>asterids</taxon>
        <taxon>lamiids</taxon>
        <taxon>Solanales</taxon>
        <taxon>Solanaceae</taxon>
        <taxon>Solanoideae</taxon>
        <taxon>Capsiceae</taxon>
        <taxon>Capsicum</taxon>
    </lineage>
</organism>
<dbReference type="Gene3D" id="3.40.50.1820">
    <property type="entry name" value="alpha/beta hydrolase"/>
    <property type="match status" value="1"/>
</dbReference>
<comment type="caution">
    <text evidence="1">The sequence shown here is derived from an EMBL/GenBank/DDBJ whole genome shotgun (WGS) entry which is preliminary data.</text>
</comment>
<reference evidence="1 2" key="2">
    <citation type="journal article" date="2017" name="Genome Biol.">
        <title>New reference genome sequences of hot pepper reveal the massive evolution of plant disease-resistance genes by retroduplication.</title>
        <authorList>
            <person name="Kim S."/>
            <person name="Park J."/>
            <person name="Yeom S.I."/>
            <person name="Kim Y.M."/>
            <person name="Seo E."/>
            <person name="Kim K.T."/>
            <person name="Kim M.S."/>
            <person name="Lee J.M."/>
            <person name="Cheong K."/>
            <person name="Shin H.S."/>
            <person name="Kim S.B."/>
            <person name="Han K."/>
            <person name="Lee J."/>
            <person name="Park M."/>
            <person name="Lee H.A."/>
            <person name="Lee H.Y."/>
            <person name="Lee Y."/>
            <person name="Oh S."/>
            <person name="Lee J.H."/>
            <person name="Choi E."/>
            <person name="Choi E."/>
            <person name="Lee S.E."/>
            <person name="Jeon J."/>
            <person name="Kim H."/>
            <person name="Choi G."/>
            <person name="Song H."/>
            <person name="Lee J."/>
            <person name="Lee S.C."/>
            <person name="Kwon J.K."/>
            <person name="Lee H.Y."/>
            <person name="Koo N."/>
            <person name="Hong Y."/>
            <person name="Kim R.W."/>
            <person name="Kang W.H."/>
            <person name="Huh J.H."/>
            <person name="Kang B.C."/>
            <person name="Yang T.J."/>
            <person name="Lee Y.H."/>
            <person name="Bennetzen J.L."/>
            <person name="Choi D."/>
        </authorList>
    </citation>
    <scope>NUCLEOTIDE SEQUENCE [LARGE SCALE GENOMIC DNA]</scope>
    <source>
        <strain evidence="2">cv. CM334</strain>
    </source>
</reference>
<keyword evidence="2" id="KW-1185">Reference proteome</keyword>
<evidence type="ECO:0000313" key="2">
    <source>
        <dbReference type="Proteomes" id="UP000222542"/>
    </source>
</evidence>
<name>A0A2G3A8L1_CAPAN</name>
<dbReference type="Gramene" id="PHT90564">
    <property type="protein sequence ID" value="PHT90564"/>
    <property type="gene ID" value="T459_05677"/>
</dbReference>
<accession>A0A2G3A8L1</accession>
<dbReference type="Proteomes" id="UP000222542">
    <property type="component" value="Unassembled WGS sequence"/>
</dbReference>